<feature type="compositionally biased region" description="Acidic residues" evidence="1">
    <location>
        <begin position="33"/>
        <end position="52"/>
    </location>
</feature>
<evidence type="ECO:0000313" key="3">
    <source>
        <dbReference type="EMBL" id="MDX3039248.1"/>
    </source>
</evidence>
<feature type="transmembrane region" description="Helical" evidence="2">
    <location>
        <begin position="188"/>
        <end position="213"/>
    </location>
</feature>
<evidence type="ECO:0000256" key="1">
    <source>
        <dbReference type="SAM" id="MobiDB-lite"/>
    </source>
</evidence>
<proteinExistence type="predicted"/>
<protein>
    <submittedName>
        <fullName evidence="3">Uncharacterized protein</fullName>
    </submittedName>
</protein>
<keyword evidence="2" id="KW-0472">Membrane</keyword>
<feature type="compositionally biased region" description="Polar residues" evidence="1">
    <location>
        <begin position="1"/>
        <end position="11"/>
    </location>
</feature>
<feature type="compositionally biased region" description="Low complexity" evidence="1">
    <location>
        <begin position="13"/>
        <end position="24"/>
    </location>
</feature>
<dbReference type="Proteomes" id="UP001282474">
    <property type="component" value="Unassembled WGS sequence"/>
</dbReference>
<feature type="region of interest" description="Disordered" evidence="1">
    <location>
        <begin position="1"/>
        <end position="165"/>
    </location>
</feature>
<dbReference type="RefSeq" id="WP_237270394.1">
    <property type="nucleotide sequence ID" value="NZ_JABXWF010000008.1"/>
</dbReference>
<keyword evidence="2" id="KW-0812">Transmembrane</keyword>
<sequence length="229" mass="22004">MGTTSRLSSASFAPAAEDPVEAPALGALRPGDGDTDGDGEPDGLEGDGEGDDSFVGLGDPAPPPLDGAGAGAPPPPPPSPDGSTGDASPSGDVSGTLARRSSGSARSRSGASYENSPLANPAAAITPAAAVPASATISPVRRRRRPRERPADGTEDGEEGEGKWVGGAAEVAGPAAAGECHGFDPPGAVVPVATGIAVVAAVAVVIGIAVVGVRSGFGPEASWSSPSST</sequence>
<gene>
    <name evidence="3" type="ORF">PV383_18995</name>
</gene>
<reference evidence="3 4" key="1">
    <citation type="journal article" date="2023" name="Microb. Genom.">
        <title>Mesoterricola silvestris gen. nov., sp. nov., Mesoterricola sediminis sp. nov., Geothrix oryzae sp. nov., Geothrix edaphica sp. nov., Geothrix rubra sp. nov., and Geothrix limicola sp. nov., six novel members of Acidobacteriota isolated from soils.</title>
        <authorList>
            <person name="Weisberg A.J."/>
            <person name="Pearce E."/>
            <person name="Kramer C.G."/>
            <person name="Chang J.H."/>
            <person name="Clarke C.R."/>
        </authorList>
    </citation>
    <scope>NUCLEOTIDE SEQUENCE [LARGE SCALE GENOMIC DNA]</scope>
    <source>
        <strain evidence="3 4">NE20-4-1</strain>
    </source>
</reference>
<evidence type="ECO:0000256" key="2">
    <source>
        <dbReference type="SAM" id="Phobius"/>
    </source>
</evidence>
<accession>A0ABU4MP99</accession>
<feature type="compositionally biased region" description="Low complexity" evidence="1">
    <location>
        <begin position="121"/>
        <end position="139"/>
    </location>
</feature>
<keyword evidence="4" id="KW-1185">Reference proteome</keyword>
<name>A0ABU4MP99_9ACTN</name>
<evidence type="ECO:0000313" key="4">
    <source>
        <dbReference type="Proteomes" id="UP001282474"/>
    </source>
</evidence>
<organism evidence="3 4">
    <name type="scientific">Streptomyces caniscabiei</name>
    <dbReference type="NCBI Taxonomy" id="2746961"/>
    <lineage>
        <taxon>Bacteria</taxon>
        <taxon>Bacillati</taxon>
        <taxon>Actinomycetota</taxon>
        <taxon>Actinomycetes</taxon>
        <taxon>Kitasatosporales</taxon>
        <taxon>Streptomycetaceae</taxon>
        <taxon>Streptomyces</taxon>
    </lineage>
</organism>
<feature type="compositionally biased region" description="Low complexity" evidence="1">
    <location>
        <begin position="81"/>
        <end position="112"/>
    </location>
</feature>
<dbReference type="EMBL" id="JARAWJ010000013">
    <property type="protein sequence ID" value="MDX3039248.1"/>
    <property type="molecule type" value="Genomic_DNA"/>
</dbReference>
<comment type="caution">
    <text evidence="3">The sequence shown here is derived from an EMBL/GenBank/DDBJ whole genome shotgun (WGS) entry which is preliminary data.</text>
</comment>
<keyword evidence="2" id="KW-1133">Transmembrane helix</keyword>